<keyword evidence="5 6" id="KW-0687">Ribonucleoprotein</keyword>
<sequence>MAASNRKKRTGEVVSDKMDKTVVVAVERKVQHDLYKRVINRTSRFMAHDEENECKEGDKVEIVETKPYSKNKTWKVTEIIRKAK</sequence>
<proteinExistence type="inferred from homology"/>
<dbReference type="GO" id="GO:0019843">
    <property type="term" value="F:rRNA binding"/>
    <property type="evidence" value="ECO:0007669"/>
    <property type="project" value="UniProtKB-UniRule"/>
</dbReference>
<dbReference type="GO" id="GO:0022627">
    <property type="term" value="C:cytosolic small ribosomal subunit"/>
    <property type="evidence" value="ECO:0007669"/>
    <property type="project" value="UniProtKB-UniRule"/>
</dbReference>
<comment type="function">
    <text evidence="6">One of the primary rRNA binding proteins, it binds specifically to the 5'-end of 16S ribosomal RNA.</text>
</comment>
<keyword evidence="4 6" id="KW-0689">Ribosomal protein</keyword>
<evidence type="ECO:0000256" key="1">
    <source>
        <dbReference type="ARBA" id="ARBA00010254"/>
    </source>
</evidence>
<dbReference type="PANTHER" id="PTHR10744">
    <property type="entry name" value="40S RIBOSOMAL PROTEIN S11 FAMILY MEMBER"/>
    <property type="match status" value="1"/>
</dbReference>
<dbReference type="SUPFAM" id="SSF50249">
    <property type="entry name" value="Nucleic acid-binding proteins"/>
    <property type="match status" value="1"/>
</dbReference>
<dbReference type="PRINTS" id="PR00973">
    <property type="entry name" value="RIBOSOMALS17"/>
</dbReference>
<dbReference type="EMBL" id="JAFBDQ010000018">
    <property type="protein sequence ID" value="MBM7557824.1"/>
    <property type="molecule type" value="Genomic_DNA"/>
</dbReference>
<dbReference type="Gene3D" id="2.40.50.140">
    <property type="entry name" value="Nucleic acid-binding proteins"/>
    <property type="match status" value="1"/>
</dbReference>
<evidence type="ECO:0000256" key="3">
    <source>
        <dbReference type="ARBA" id="ARBA00022884"/>
    </source>
</evidence>
<dbReference type="NCBIfam" id="TIGR03635">
    <property type="entry name" value="uS17_bact"/>
    <property type="match status" value="1"/>
</dbReference>
<dbReference type="Proteomes" id="UP000774000">
    <property type="component" value="Unassembled WGS sequence"/>
</dbReference>
<gene>
    <name evidence="6" type="primary">rpsQ</name>
    <name evidence="7" type="ORF">JOC47_002690</name>
</gene>
<dbReference type="RefSeq" id="WP_204702626.1">
    <property type="nucleotide sequence ID" value="NZ_JAFBDQ010000018.1"/>
</dbReference>
<evidence type="ECO:0000256" key="5">
    <source>
        <dbReference type="ARBA" id="ARBA00023274"/>
    </source>
</evidence>
<evidence type="ECO:0000313" key="8">
    <source>
        <dbReference type="Proteomes" id="UP000774000"/>
    </source>
</evidence>
<dbReference type="InterPro" id="IPR000266">
    <property type="entry name" value="Ribosomal_uS17"/>
</dbReference>
<dbReference type="GO" id="GO:0003735">
    <property type="term" value="F:structural constituent of ribosome"/>
    <property type="evidence" value="ECO:0007669"/>
    <property type="project" value="UniProtKB-UniRule"/>
</dbReference>
<keyword evidence="8" id="KW-1185">Reference proteome</keyword>
<dbReference type="InterPro" id="IPR019984">
    <property type="entry name" value="Ribosomal_uS17_bact/chlr"/>
</dbReference>
<dbReference type="PANTHER" id="PTHR10744:SF1">
    <property type="entry name" value="SMALL RIBOSOMAL SUBUNIT PROTEIN US17M"/>
    <property type="match status" value="1"/>
</dbReference>
<comment type="caution">
    <text evidence="7">The sequence shown here is derived from an EMBL/GenBank/DDBJ whole genome shotgun (WGS) entry which is preliminary data.</text>
</comment>
<evidence type="ECO:0000256" key="2">
    <source>
        <dbReference type="ARBA" id="ARBA00022730"/>
    </source>
</evidence>
<evidence type="ECO:0000256" key="4">
    <source>
        <dbReference type="ARBA" id="ARBA00022980"/>
    </source>
</evidence>
<protein>
    <recommendedName>
        <fullName evidence="6">Small ribosomal subunit protein uS17</fullName>
    </recommendedName>
</protein>
<dbReference type="NCBIfam" id="NF004123">
    <property type="entry name" value="PRK05610.1"/>
    <property type="match status" value="1"/>
</dbReference>
<dbReference type="InterPro" id="IPR012340">
    <property type="entry name" value="NA-bd_OB-fold"/>
</dbReference>
<name>A0A938XVY1_9FIRM</name>
<organism evidence="7 8">
    <name type="scientific">Halanaerobacter jeridensis</name>
    <dbReference type="NCBI Taxonomy" id="706427"/>
    <lineage>
        <taxon>Bacteria</taxon>
        <taxon>Bacillati</taxon>
        <taxon>Bacillota</taxon>
        <taxon>Clostridia</taxon>
        <taxon>Halanaerobiales</taxon>
        <taxon>Halobacteroidaceae</taxon>
        <taxon>Halanaerobacter</taxon>
    </lineage>
</organism>
<dbReference type="CDD" id="cd00364">
    <property type="entry name" value="Ribosomal_uS17"/>
    <property type="match status" value="1"/>
</dbReference>
<dbReference type="AlphaFoldDB" id="A0A938XVY1"/>
<dbReference type="Pfam" id="PF00366">
    <property type="entry name" value="Ribosomal_S17"/>
    <property type="match status" value="1"/>
</dbReference>
<evidence type="ECO:0000313" key="7">
    <source>
        <dbReference type="EMBL" id="MBM7557824.1"/>
    </source>
</evidence>
<dbReference type="HAMAP" id="MF_01345_B">
    <property type="entry name" value="Ribosomal_uS17_B"/>
    <property type="match status" value="1"/>
</dbReference>
<comment type="similarity">
    <text evidence="1 6">Belongs to the universal ribosomal protein uS17 family.</text>
</comment>
<reference evidence="7" key="1">
    <citation type="submission" date="2021-01" db="EMBL/GenBank/DDBJ databases">
        <title>Genomic Encyclopedia of Type Strains, Phase IV (KMG-IV): sequencing the most valuable type-strain genomes for metagenomic binning, comparative biology and taxonomic classification.</title>
        <authorList>
            <person name="Goeker M."/>
        </authorList>
    </citation>
    <scope>NUCLEOTIDE SEQUENCE</scope>
    <source>
        <strain evidence="7">DSM 23230</strain>
    </source>
</reference>
<evidence type="ECO:0000256" key="6">
    <source>
        <dbReference type="HAMAP-Rule" id="MF_01345"/>
    </source>
</evidence>
<keyword evidence="2 6" id="KW-0699">rRNA-binding</keyword>
<keyword evidence="3 6" id="KW-0694">RNA-binding</keyword>
<dbReference type="GO" id="GO:0006412">
    <property type="term" value="P:translation"/>
    <property type="evidence" value="ECO:0007669"/>
    <property type="project" value="UniProtKB-UniRule"/>
</dbReference>
<comment type="subunit">
    <text evidence="6">Part of the 30S ribosomal subunit.</text>
</comment>
<accession>A0A938XVY1</accession>